<dbReference type="Pfam" id="PF01661">
    <property type="entry name" value="Macro"/>
    <property type="match status" value="1"/>
</dbReference>
<dbReference type="EMBL" id="DXFW01000024">
    <property type="protein sequence ID" value="HIX06085.1"/>
    <property type="molecule type" value="Genomic_DNA"/>
</dbReference>
<gene>
    <name evidence="2" type="ORF">H9865_08305</name>
</gene>
<dbReference type="InterPro" id="IPR043472">
    <property type="entry name" value="Macro_dom-like"/>
</dbReference>
<accession>A0A9D2AEM9</accession>
<dbReference type="NCBIfam" id="NF001664">
    <property type="entry name" value="PRK00431.1-6"/>
    <property type="match status" value="1"/>
</dbReference>
<evidence type="ECO:0000259" key="1">
    <source>
        <dbReference type="PROSITE" id="PS51154"/>
    </source>
</evidence>
<reference evidence="2" key="1">
    <citation type="journal article" date="2021" name="PeerJ">
        <title>Extensive microbial diversity within the chicken gut microbiome revealed by metagenomics and culture.</title>
        <authorList>
            <person name="Gilroy R."/>
            <person name="Ravi A."/>
            <person name="Getino M."/>
            <person name="Pursley I."/>
            <person name="Horton D.L."/>
            <person name="Alikhan N.F."/>
            <person name="Baker D."/>
            <person name="Gharbi K."/>
            <person name="Hall N."/>
            <person name="Watson M."/>
            <person name="Adriaenssens E.M."/>
            <person name="Foster-Nyarko E."/>
            <person name="Jarju S."/>
            <person name="Secka A."/>
            <person name="Antonio M."/>
            <person name="Oren A."/>
            <person name="Chaudhuri R.R."/>
            <person name="La Ragione R."/>
            <person name="Hildebrand F."/>
            <person name="Pallen M.J."/>
        </authorList>
    </citation>
    <scope>NUCLEOTIDE SEQUENCE</scope>
    <source>
        <strain evidence="2">2239</strain>
    </source>
</reference>
<evidence type="ECO:0000313" key="3">
    <source>
        <dbReference type="Proteomes" id="UP000824193"/>
    </source>
</evidence>
<evidence type="ECO:0000313" key="2">
    <source>
        <dbReference type="EMBL" id="HIX06085.1"/>
    </source>
</evidence>
<feature type="domain" description="Macro" evidence="1">
    <location>
        <begin position="1"/>
        <end position="167"/>
    </location>
</feature>
<sequence>MPLHIVRNDITTMKVDAIVNAANESLLGGGGVDGAIHRAAGPELLAECRGLGGCKTGQAKITRGYRLPAKYVIHAVGPVWQGGGHGERELLAGAYRASLELALANGCQAVAFPLISAGAYGYPKDRALKTAVDVIGDFLLAHDMTVYLVIFDRAAFSIGEKLFADIAAYIDDRYVEEHTDRREEQYRRAMAFAAEAPPLCTSACPSVPGSLDEALGRLDESFSQMLLRKIDEKGMTDAQCYKKANIDRKLFSKIRSDTHYRPSKPTAMAFAVALELPLDEARELLEKAGFAFSHASKFDIIVEYFIARRNYDIFAINEALFAFDQSLLGG</sequence>
<dbReference type="SMART" id="SM00506">
    <property type="entry name" value="A1pp"/>
    <property type="match status" value="1"/>
</dbReference>
<dbReference type="PANTHER" id="PTHR11106">
    <property type="entry name" value="GANGLIOSIDE INDUCED DIFFERENTIATION ASSOCIATED PROTEIN 2-RELATED"/>
    <property type="match status" value="1"/>
</dbReference>
<proteinExistence type="predicted"/>
<dbReference type="PROSITE" id="PS51154">
    <property type="entry name" value="MACRO"/>
    <property type="match status" value="1"/>
</dbReference>
<comment type="caution">
    <text evidence="2">The sequence shown here is derived from an EMBL/GenBank/DDBJ whole genome shotgun (WGS) entry which is preliminary data.</text>
</comment>
<protein>
    <submittedName>
        <fullName evidence="2">O-acetyl-ADP-ribose deacetylase</fullName>
    </submittedName>
</protein>
<dbReference type="Gene3D" id="3.40.220.10">
    <property type="entry name" value="Leucine Aminopeptidase, subunit E, domain 1"/>
    <property type="match status" value="1"/>
</dbReference>
<dbReference type="CDD" id="cd02908">
    <property type="entry name" value="Macro_OAADPr_deacetylase"/>
    <property type="match status" value="1"/>
</dbReference>
<organism evidence="2 3">
    <name type="scientific">Candidatus Allofournierella pullicola</name>
    <dbReference type="NCBI Taxonomy" id="2838596"/>
    <lineage>
        <taxon>Bacteria</taxon>
        <taxon>Bacillati</taxon>
        <taxon>Bacillota</taxon>
        <taxon>Clostridia</taxon>
        <taxon>Eubacteriales</taxon>
        <taxon>Oscillospiraceae</taxon>
        <taxon>Allofournierella</taxon>
    </lineage>
</organism>
<dbReference type="PANTHER" id="PTHR11106:SF27">
    <property type="entry name" value="MACRO DOMAIN-CONTAINING PROTEIN"/>
    <property type="match status" value="1"/>
</dbReference>
<name>A0A9D2AEM9_9FIRM</name>
<dbReference type="Proteomes" id="UP000824193">
    <property type="component" value="Unassembled WGS sequence"/>
</dbReference>
<dbReference type="SUPFAM" id="SSF52949">
    <property type="entry name" value="Macro domain-like"/>
    <property type="match status" value="1"/>
</dbReference>
<reference evidence="2" key="2">
    <citation type="submission" date="2021-04" db="EMBL/GenBank/DDBJ databases">
        <authorList>
            <person name="Gilroy R."/>
        </authorList>
    </citation>
    <scope>NUCLEOTIDE SEQUENCE</scope>
    <source>
        <strain evidence="2">2239</strain>
    </source>
</reference>
<dbReference type="InterPro" id="IPR002589">
    <property type="entry name" value="Macro_dom"/>
</dbReference>
<dbReference type="AlphaFoldDB" id="A0A9D2AEM9"/>